<sequence length="105" mass="11314">MEIQLIKKMKPLENEKGSRNLPVKVLPLLAKPRNTEVSNCTKSEVKGLSLPFQQLGGAYVKTKGISLHHKTLIGLNADLTLAYSHGCAGGHARTLSSLEVPSSHS</sequence>
<reference evidence="2" key="1">
    <citation type="journal article" date="2022" name="Mol. Ecol. Resour.">
        <title>The genomes of chicory, endive, great burdock and yacon provide insights into Asteraceae palaeo-polyploidization history and plant inulin production.</title>
        <authorList>
            <person name="Fan W."/>
            <person name="Wang S."/>
            <person name="Wang H."/>
            <person name="Wang A."/>
            <person name="Jiang F."/>
            <person name="Liu H."/>
            <person name="Zhao H."/>
            <person name="Xu D."/>
            <person name="Zhang Y."/>
        </authorList>
    </citation>
    <scope>NUCLEOTIDE SEQUENCE [LARGE SCALE GENOMIC DNA]</scope>
    <source>
        <strain evidence="2">cv. Yunnan</strain>
    </source>
</reference>
<accession>A0ACB9GRP9</accession>
<evidence type="ECO:0000313" key="2">
    <source>
        <dbReference type="Proteomes" id="UP001056120"/>
    </source>
</evidence>
<proteinExistence type="predicted"/>
<name>A0ACB9GRP9_9ASTR</name>
<keyword evidence="2" id="KW-1185">Reference proteome</keyword>
<evidence type="ECO:0000313" key="1">
    <source>
        <dbReference type="EMBL" id="KAI3786112.1"/>
    </source>
</evidence>
<dbReference type="Proteomes" id="UP001056120">
    <property type="component" value="Linkage Group LG14"/>
</dbReference>
<organism evidence="1 2">
    <name type="scientific">Smallanthus sonchifolius</name>
    <dbReference type="NCBI Taxonomy" id="185202"/>
    <lineage>
        <taxon>Eukaryota</taxon>
        <taxon>Viridiplantae</taxon>
        <taxon>Streptophyta</taxon>
        <taxon>Embryophyta</taxon>
        <taxon>Tracheophyta</taxon>
        <taxon>Spermatophyta</taxon>
        <taxon>Magnoliopsida</taxon>
        <taxon>eudicotyledons</taxon>
        <taxon>Gunneridae</taxon>
        <taxon>Pentapetalae</taxon>
        <taxon>asterids</taxon>
        <taxon>campanulids</taxon>
        <taxon>Asterales</taxon>
        <taxon>Asteraceae</taxon>
        <taxon>Asteroideae</taxon>
        <taxon>Heliantheae alliance</taxon>
        <taxon>Millerieae</taxon>
        <taxon>Smallanthus</taxon>
    </lineage>
</organism>
<dbReference type="EMBL" id="CM042031">
    <property type="protein sequence ID" value="KAI3786112.1"/>
    <property type="molecule type" value="Genomic_DNA"/>
</dbReference>
<gene>
    <name evidence="1" type="ORF">L1987_45239</name>
</gene>
<comment type="caution">
    <text evidence="1">The sequence shown here is derived from an EMBL/GenBank/DDBJ whole genome shotgun (WGS) entry which is preliminary data.</text>
</comment>
<protein>
    <submittedName>
        <fullName evidence="1">Uncharacterized protein</fullName>
    </submittedName>
</protein>
<reference evidence="1 2" key="2">
    <citation type="journal article" date="2022" name="Mol. Ecol. Resour.">
        <title>The genomes of chicory, endive, great burdock and yacon provide insights into Asteraceae paleo-polyploidization history and plant inulin production.</title>
        <authorList>
            <person name="Fan W."/>
            <person name="Wang S."/>
            <person name="Wang H."/>
            <person name="Wang A."/>
            <person name="Jiang F."/>
            <person name="Liu H."/>
            <person name="Zhao H."/>
            <person name="Xu D."/>
            <person name="Zhang Y."/>
        </authorList>
    </citation>
    <scope>NUCLEOTIDE SEQUENCE [LARGE SCALE GENOMIC DNA]</scope>
    <source>
        <strain evidence="2">cv. Yunnan</strain>
        <tissue evidence="1">Leaves</tissue>
    </source>
</reference>